<keyword evidence="2" id="KW-1185">Reference proteome</keyword>
<dbReference type="Proteomes" id="UP001164746">
    <property type="component" value="Chromosome 8"/>
</dbReference>
<proteinExistence type="predicted"/>
<protein>
    <submittedName>
        <fullName evidence="1">Uncharacterized protein</fullName>
    </submittedName>
</protein>
<accession>A0ABY7EUD8</accession>
<evidence type="ECO:0000313" key="2">
    <source>
        <dbReference type="Proteomes" id="UP001164746"/>
    </source>
</evidence>
<name>A0ABY7EUD8_MYAAR</name>
<organism evidence="1 2">
    <name type="scientific">Mya arenaria</name>
    <name type="common">Soft-shell clam</name>
    <dbReference type="NCBI Taxonomy" id="6604"/>
    <lineage>
        <taxon>Eukaryota</taxon>
        <taxon>Metazoa</taxon>
        <taxon>Spiralia</taxon>
        <taxon>Lophotrochozoa</taxon>
        <taxon>Mollusca</taxon>
        <taxon>Bivalvia</taxon>
        <taxon>Autobranchia</taxon>
        <taxon>Heteroconchia</taxon>
        <taxon>Euheterodonta</taxon>
        <taxon>Imparidentia</taxon>
        <taxon>Neoheterodontei</taxon>
        <taxon>Myida</taxon>
        <taxon>Myoidea</taxon>
        <taxon>Myidae</taxon>
        <taxon>Mya</taxon>
    </lineage>
</organism>
<reference evidence="1" key="1">
    <citation type="submission" date="2022-11" db="EMBL/GenBank/DDBJ databases">
        <title>Centuries of genome instability and evolution in soft-shell clam transmissible cancer (bioRxiv).</title>
        <authorList>
            <person name="Hart S.F.M."/>
            <person name="Yonemitsu M.A."/>
            <person name="Giersch R.M."/>
            <person name="Beal B.F."/>
            <person name="Arriagada G."/>
            <person name="Davis B.W."/>
            <person name="Ostrander E.A."/>
            <person name="Goff S.P."/>
            <person name="Metzger M.J."/>
        </authorList>
    </citation>
    <scope>NUCLEOTIDE SEQUENCE</scope>
    <source>
        <strain evidence="1">MELC-2E11</strain>
        <tissue evidence="1">Siphon/mantle</tissue>
    </source>
</reference>
<gene>
    <name evidence="1" type="ORF">MAR_026501</name>
</gene>
<evidence type="ECO:0000313" key="1">
    <source>
        <dbReference type="EMBL" id="WAR12321.1"/>
    </source>
</evidence>
<sequence length="89" mass="9975">MYIRQNVKRSKIPPGIAQKEALVYAKRLTGPEAKRLQFADVLTEEAKMPAEARVLISGALGRNGISRELLQNTKTDMYGTELHHIISKL</sequence>
<dbReference type="EMBL" id="CP111019">
    <property type="protein sequence ID" value="WAR12321.1"/>
    <property type="molecule type" value="Genomic_DNA"/>
</dbReference>